<evidence type="ECO:0000259" key="7">
    <source>
        <dbReference type="PROSITE" id="PS50850"/>
    </source>
</evidence>
<protein>
    <submittedName>
        <fullName evidence="8">Putative permease multidrug efflux protein</fullName>
    </submittedName>
</protein>
<evidence type="ECO:0000313" key="9">
    <source>
        <dbReference type="Proteomes" id="UP000044377"/>
    </source>
</evidence>
<dbReference type="PANTHER" id="PTHR43124:SF3">
    <property type="entry name" value="CHLORAMPHENICOL EFFLUX PUMP RV0191"/>
    <property type="match status" value="1"/>
</dbReference>
<evidence type="ECO:0000256" key="4">
    <source>
        <dbReference type="ARBA" id="ARBA00022989"/>
    </source>
</evidence>
<dbReference type="Proteomes" id="UP000044377">
    <property type="component" value="Unassembled WGS sequence"/>
</dbReference>
<comment type="subcellular location">
    <subcellularLocation>
        <location evidence="1">Cell membrane</location>
        <topology evidence="1">Multi-pass membrane protein</topology>
    </subcellularLocation>
</comment>
<feature type="domain" description="Major facilitator superfamily (MFS) profile" evidence="7">
    <location>
        <begin position="40"/>
        <end position="423"/>
    </location>
</feature>
<keyword evidence="5 6" id="KW-0472">Membrane</keyword>
<feature type="transmembrane region" description="Helical" evidence="6">
    <location>
        <begin position="281"/>
        <end position="302"/>
    </location>
</feature>
<dbReference type="EMBL" id="CGIG01000001">
    <property type="protein sequence ID" value="CPR17965.1"/>
    <property type="molecule type" value="Genomic_DNA"/>
</dbReference>
<keyword evidence="9" id="KW-1185">Reference proteome</keyword>
<feature type="transmembrane region" description="Helical" evidence="6">
    <location>
        <begin position="107"/>
        <end position="126"/>
    </location>
</feature>
<dbReference type="GO" id="GO:0005886">
    <property type="term" value="C:plasma membrane"/>
    <property type="evidence" value="ECO:0007669"/>
    <property type="project" value="UniProtKB-SubCell"/>
</dbReference>
<sequence>MMKHTILICGHGISHTVARRSGNTGQSASPNKSGAAMGRVVVLLVVIALFVLTQLYLAIPLLTHVGQDFSTTAGTATFALATSFSLTYAGGFLFWGPVSDQYGRRSVMLVGLVALSIATFACAYAPSLSWLAGLRAVQGLAASSFAPIALAWLAEALPPHRRATAIGAMSTAFLVAGIFGQVLAAWVALRWDWDWGWVFLATGVCLAVAIPLVAAMVKEPARASVEGHLGHRFAALGAIAVRPAVLLLSLAHVTLLLSFVAMYTALGPHLDVLGLDPDKVILLRLVGLPGMFVALLVGSLAARIGMPGVAGSGYVLAALGLALEAALAHSLAGVAIGSFVFVTGVALAVPSMITLFGALAAPNRAVGMALNGFVLFVGASIGPLIAAQVHGFVPLLSGLAAALVLAAVCVAGSAMLASSERAP</sequence>
<feature type="transmembrane region" description="Helical" evidence="6">
    <location>
        <begin position="238"/>
        <end position="261"/>
    </location>
</feature>
<proteinExistence type="predicted"/>
<dbReference type="Gene3D" id="1.20.1250.20">
    <property type="entry name" value="MFS general substrate transporter like domains"/>
    <property type="match status" value="1"/>
</dbReference>
<dbReference type="InterPro" id="IPR036259">
    <property type="entry name" value="MFS_trans_sf"/>
</dbReference>
<feature type="transmembrane region" description="Helical" evidence="6">
    <location>
        <begin position="314"/>
        <end position="332"/>
    </location>
</feature>
<feature type="transmembrane region" description="Helical" evidence="6">
    <location>
        <begin position="368"/>
        <end position="389"/>
    </location>
</feature>
<keyword evidence="4 6" id="KW-1133">Transmembrane helix</keyword>
<dbReference type="InterPro" id="IPR011701">
    <property type="entry name" value="MFS"/>
</dbReference>
<dbReference type="InterPro" id="IPR050189">
    <property type="entry name" value="MFS_Efflux_Transporters"/>
</dbReference>
<dbReference type="GO" id="GO:0022857">
    <property type="term" value="F:transmembrane transporter activity"/>
    <property type="evidence" value="ECO:0007669"/>
    <property type="project" value="InterPro"/>
</dbReference>
<feature type="transmembrane region" description="Helical" evidence="6">
    <location>
        <begin position="166"/>
        <end position="189"/>
    </location>
</feature>
<evidence type="ECO:0000256" key="2">
    <source>
        <dbReference type="ARBA" id="ARBA00022475"/>
    </source>
</evidence>
<gene>
    <name evidence="8" type="ORF">BN1221_02946</name>
</gene>
<dbReference type="RefSeq" id="WP_048637918.1">
    <property type="nucleotide sequence ID" value="NZ_CGIG01000001.1"/>
</dbReference>
<keyword evidence="3 6" id="KW-0812">Transmembrane</keyword>
<dbReference type="PROSITE" id="PS50850">
    <property type="entry name" value="MFS"/>
    <property type="match status" value="1"/>
</dbReference>
<feature type="transmembrane region" description="Helical" evidence="6">
    <location>
        <begin position="395"/>
        <end position="417"/>
    </location>
</feature>
<feature type="transmembrane region" description="Helical" evidence="6">
    <location>
        <begin position="74"/>
        <end position="95"/>
    </location>
</feature>
<organism evidence="8 9">
    <name type="scientific">Brenneria goodwinii</name>
    <dbReference type="NCBI Taxonomy" id="1109412"/>
    <lineage>
        <taxon>Bacteria</taxon>
        <taxon>Pseudomonadati</taxon>
        <taxon>Pseudomonadota</taxon>
        <taxon>Gammaproteobacteria</taxon>
        <taxon>Enterobacterales</taxon>
        <taxon>Pectobacteriaceae</taxon>
        <taxon>Brenneria</taxon>
    </lineage>
</organism>
<evidence type="ECO:0000256" key="1">
    <source>
        <dbReference type="ARBA" id="ARBA00004651"/>
    </source>
</evidence>
<dbReference type="Pfam" id="PF07690">
    <property type="entry name" value="MFS_1"/>
    <property type="match status" value="1"/>
</dbReference>
<feature type="transmembrane region" description="Helical" evidence="6">
    <location>
        <begin position="195"/>
        <end position="217"/>
    </location>
</feature>
<dbReference type="InterPro" id="IPR020846">
    <property type="entry name" value="MFS_dom"/>
</dbReference>
<feature type="transmembrane region" description="Helical" evidence="6">
    <location>
        <begin position="132"/>
        <end position="154"/>
    </location>
</feature>
<accession>A0A0G4JWZ2</accession>
<dbReference type="AlphaFoldDB" id="A0A0G4JWZ2"/>
<evidence type="ECO:0000256" key="3">
    <source>
        <dbReference type="ARBA" id="ARBA00022692"/>
    </source>
</evidence>
<reference evidence="9" key="1">
    <citation type="submission" date="2015-01" db="EMBL/GenBank/DDBJ databases">
        <authorList>
            <person name="Paterson Steve"/>
        </authorList>
    </citation>
    <scope>NUCLEOTIDE SEQUENCE [LARGE SCALE GENOMIC DNA]</scope>
    <source>
        <strain evidence="9">OBR1</strain>
    </source>
</reference>
<dbReference type="PANTHER" id="PTHR43124">
    <property type="entry name" value="PURINE EFFLUX PUMP PBUE"/>
    <property type="match status" value="1"/>
</dbReference>
<evidence type="ECO:0000313" key="8">
    <source>
        <dbReference type="EMBL" id="CPR17965.1"/>
    </source>
</evidence>
<dbReference type="SUPFAM" id="SSF103473">
    <property type="entry name" value="MFS general substrate transporter"/>
    <property type="match status" value="1"/>
</dbReference>
<name>A0A0G4JWZ2_9GAMM</name>
<feature type="transmembrane region" description="Helical" evidence="6">
    <location>
        <begin position="40"/>
        <end position="62"/>
    </location>
</feature>
<evidence type="ECO:0000256" key="5">
    <source>
        <dbReference type="ARBA" id="ARBA00023136"/>
    </source>
</evidence>
<feature type="transmembrane region" description="Helical" evidence="6">
    <location>
        <begin position="338"/>
        <end position="361"/>
    </location>
</feature>
<dbReference type="STRING" id="1109412.BN1221_02946"/>
<keyword evidence="2" id="KW-1003">Cell membrane</keyword>
<evidence type="ECO:0000256" key="6">
    <source>
        <dbReference type="SAM" id="Phobius"/>
    </source>
</evidence>